<dbReference type="SUPFAM" id="SSF58104">
    <property type="entry name" value="Methyl-accepting chemotaxis protein (MCP) signaling domain"/>
    <property type="match status" value="1"/>
</dbReference>
<dbReference type="InterPro" id="IPR004089">
    <property type="entry name" value="MCPsignal_dom"/>
</dbReference>
<evidence type="ECO:0000256" key="1">
    <source>
        <dbReference type="ARBA" id="ARBA00004370"/>
    </source>
</evidence>
<feature type="domain" description="Methyl-accepting transducer" evidence="5">
    <location>
        <begin position="379"/>
        <end position="615"/>
    </location>
</feature>
<dbReference type="FunFam" id="1.10.287.950:FF:000001">
    <property type="entry name" value="Methyl-accepting chemotaxis sensory transducer"/>
    <property type="match status" value="1"/>
</dbReference>
<accession>A0A220USG7</accession>
<dbReference type="Pfam" id="PF00015">
    <property type="entry name" value="MCPsignal"/>
    <property type="match status" value="1"/>
</dbReference>
<evidence type="ECO:0000313" key="7">
    <source>
        <dbReference type="Proteomes" id="UP000198367"/>
    </source>
</evidence>
<evidence type="ECO:0000256" key="3">
    <source>
        <dbReference type="ARBA" id="ARBA00029447"/>
    </source>
</evidence>
<dbReference type="SMART" id="SM00283">
    <property type="entry name" value="MA"/>
    <property type="match status" value="1"/>
</dbReference>
<dbReference type="Gene3D" id="1.10.287.950">
    <property type="entry name" value="Methyl-accepting chemotaxis protein"/>
    <property type="match status" value="1"/>
</dbReference>
<comment type="similarity">
    <text evidence="3">Belongs to the methyl-accepting chemotaxis (MCP) protein family.</text>
</comment>
<dbReference type="PANTHER" id="PTHR32089">
    <property type="entry name" value="METHYL-ACCEPTING CHEMOTAXIS PROTEIN MCPB"/>
    <property type="match status" value="1"/>
</dbReference>
<evidence type="ECO:0000259" key="5">
    <source>
        <dbReference type="PROSITE" id="PS50111"/>
    </source>
</evidence>
<dbReference type="GO" id="GO:0007165">
    <property type="term" value="P:signal transduction"/>
    <property type="evidence" value="ECO:0007669"/>
    <property type="project" value="UniProtKB-KW"/>
</dbReference>
<dbReference type="GO" id="GO:0016020">
    <property type="term" value="C:membrane"/>
    <property type="evidence" value="ECO:0007669"/>
    <property type="project" value="UniProtKB-SubCell"/>
</dbReference>
<evidence type="ECO:0000313" key="6">
    <source>
        <dbReference type="EMBL" id="ASK70886.1"/>
    </source>
</evidence>
<dbReference type="PRINTS" id="PR00260">
    <property type="entry name" value="CHEMTRNSDUCR"/>
</dbReference>
<proteinExistence type="inferred from homology"/>
<name>A0A220USG7_9GAMM</name>
<evidence type="ECO:0000256" key="4">
    <source>
        <dbReference type="PROSITE-ProRule" id="PRU00284"/>
    </source>
</evidence>
<dbReference type="PROSITE" id="PS50111">
    <property type="entry name" value="CHEMOTAXIS_TRANSDUC_2"/>
    <property type="match status" value="1"/>
</dbReference>
<keyword evidence="2 4" id="KW-0807">Transducer</keyword>
<gene>
    <name evidence="6" type="ORF">CF168_19530</name>
</gene>
<dbReference type="RefSeq" id="WP_089068714.1">
    <property type="nucleotide sequence ID" value="NZ_CP022358.1"/>
</dbReference>
<reference evidence="6 7" key="1">
    <citation type="submission" date="2017-07" db="EMBL/GenBank/DDBJ databases">
        <title>Phenotypical and genomic characterization of a clinical isolate of Shewanella bicestrii sp. nov. producing an extended-spectrum beta-lactamase and a new oxacillinase variant.</title>
        <authorList>
            <person name="Jousset A.B."/>
            <person name="Bonnin R.A."/>
            <person name="Girlich D."/>
            <person name="Dabos L."/>
            <person name="Potron A."/>
            <person name="Dortet L."/>
            <person name="Glaser P."/>
            <person name="Naas T."/>
        </authorList>
    </citation>
    <scope>NUCLEOTIDE SEQUENCE [LARGE SCALE GENOMIC DNA]</scope>
    <source>
        <strain evidence="6 7">JAB-1</strain>
    </source>
</reference>
<dbReference type="GO" id="GO:0006935">
    <property type="term" value="P:chemotaxis"/>
    <property type="evidence" value="ECO:0007669"/>
    <property type="project" value="InterPro"/>
</dbReference>
<dbReference type="KEGG" id="sbj:CF168_19530"/>
<dbReference type="PANTHER" id="PTHR32089:SF70">
    <property type="entry name" value="ENERGY TAXIS MODULATING METHYL ACCEPTING SENSORY TRANSDUCER"/>
    <property type="match status" value="1"/>
</dbReference>
<comment type="subcellular location">
    <subcellularLocation>
        <location evidence="1">Membrane</location>
    </subcellularLocation>
</comment>
<dbReference type="InterPro" id="IPR004090">
    <property type="entry name" value="Chemotax_Me-accpt_rcpt"/>
</dbReference>
<sequence>MGFTRKIQLISLLIVLLPLILSTAIVTYLAKNELFAEAQSRLVAVREIKQRQINGMFQDFSDNLQSVSAVIASQPNLETLSDLDSTLKSLNKLLGFYDLFIISDDGTVFYTVAKEPDYGTNLRTGPYRSSGLAQLFDKALTTSDTVFLQDFSAYAPSNGQAAAFIGQGIQYHGQHIVVAAQVSIERINRVMQIREGMGDSGETYLIGPDNRMRSDSFLDPINLTVSASFAGSVAKNGVDTLAVAAALAGKEGVMQVYDYNHNLVLSAYSPVIEMGLKWGLMAEIDVSEIAAPAYHMMYIGLMVCALSVVLAIAAAKLVTSFVLKPLGGEPEDMCHLTSLIASGDLTHSLSHGHADNHLMSWLARMQTKLKEIISQLVGMGHELESAAEQNSAAMCQADCSIQLQAKETDMLATAVEEMSYAAAEISTNTLKSSDEVASCTQSSGILSQNLASTRQSLQVTLASFAAIHQQVGNLEADSQKIGSVLDVINAIAEQTNLLALNAAIEAARAGEHGRGFAVVADEVRQLAVKVQEATQDIGKVLQGIQQQSGVLAQHSVTCSSEASKTAEDAEGMQAAVDDIAMRLETLKALMIQTATAAEEQTTVSATIAQGIAGLSAAAEENSAAISQVAASTRSLLGLANQLGLTTAQFKV</sequence>
<dbReference type="Proteomes" id="UP000198367">
    <property type="component" value="Chromosome"/>
</dbReference>
<dbReference type="EMBL" id="CP022358">
    <property type="protein sequence ID" value="ASK70886.1"/>
    <property type="molecule type" value="Genomic_DNA"/>
</dbReference>
<dbReference type="GO" id="GO:0004888">
    <property type="term" value="F:transmembrane signaling receptor activity"/>
    <property type="evidence" value="ECO:0007669"/>
    <property type="project" value="InterPro"/>
</dbReference>
<dbReference type="AlphaFoldDB" id="A0A220USG7"/>
<dbReference type="Gene3D" id="3.30.450.20">
    <property type="entry name" value="PAS domain"/>
    <property type="match status" value="1"/>
</dbReference>
<keyword evidence="7" id="KW-1185">Reference proteome</keyword>
<organism evidence="6 7">
    <name type="scientific">Shewanella bicestrii</name>
    <dbReference type="NCBI Taxonomy" id="2018305"/>
    <lineage>
        <taxon>Bacteria</taxon>
        <taxon>Pseudomonadati</taxon>
        <taxon>Pseudomonadota</taxon>
        <taxon>Gammaproteobacteria</taxon>
        <taxon>Alteromonadales</taxon>
        <taxon>Shewanellaceae</taxon>
        <taxon>Shewanella</taxon>
    </lineage>
</organism>
<protein>
    <submittedName>
        <fullName evidence="6">Chemotaxis protein</fullName>
    </submittedName>
</protein>
<evidence type="ECO:0000256" key="2">
    <source>
        <dbReference type="ARBA" id="ARBA00023224"/>
    </source>
</evidence>